<comment type="caution">
    <text evidence="2">The sequence shown here is derived from an EMBL/GenBank/DDBJ whole genome shotgun (WGS) entry which is preliminary data.</text>
</comment>
<evidence type="ECO:0000313" key="3">
    <source>
        <dbReference type="Proteomes" id="UP001595773"/>
    </source>
</evidence>
<feature type="domain" description="DUF58" evidence="1">
    <location>
        <begin position="41"/>
        <end position="213"/>
    </location>
</feature>
<sequence>MPSLLTAVKSKMFIAAHRKARGMLDGEYASVFRGHSLDFDDLRAYVPGDAVRDIDWKASARVGAPLIKRYVATRRQQVLFVADTGRNMAALAKGGESKKDIAVMVIGVIGTLALNHGDSVSLIHGDERGTQAMPAQGTESHLETLLRRVDSTAVLTAGQSSLSAQLEYAASHVKRHTLMVVLADDEQINARSAKVLRRLAAQHEILWIHIEDAELAGVDALAGVSYDVADFSPVLSALAGDPELARDYAYAVAERSNRRSEVLRSNRIAMAGIGHTEQVMGRIFALLERHRRAR</sequence>
<accession>A0ABV8R0V2</accession>
<dbReference type="RefSeq" id="WP_230067443.1">
    <property type="nucleotide sequence ID" value="NZ_BAABLL010000004.1"/>
</dbReference>
<protein>
    <submittedName>
        <fullName evidence="2">DUF58 domain-containing protein</fullName>
    </submittedName>
</protein>
<reference evidence="3" key="1">
    <citation type="journal article" date="2019" name="Int. J. Syst. Evol. Microbiol.">
        <title>The Global Catalogue of Microorganisms (GCM) 10K type strain sequencing project: providing services to taxonomists for standard genome sequencing and annotation.</title>
        <authorList>
            <consortium name="The Broad Institute Genomics Platform"/>
            <consortium name="The Broad Institute Genome Sequencing Center for Infectious Disease"/>
            <person name="Wu L."/>
            <person name="Ma J."/>
        </authorList>
    </citation>
    <scope>NUCLEOTIDE SEQUENCE [LARGE SCALE GENOMIC DNA]</scope>
    <source>
        <strain evidence="3">CGMCC 1.10698</strain>
    </source>
</reference>
<proteinExistence type="predicted"/>
<dbReference type="PANTHER" id="PTHR33608">
    <property type="entry name" value="BLL2464 PROTEIN"/>
    <property type="match status" value="1"/>
</dbReference>
<dbReference type="Proteomes" id="UP001595773">
    <property type="component" value="Unassembled WGS sequence"/>
</dbReference>
<dbReference type="InterPro" id="IPR002881">
    <property type="entry name" value="DUF58"/>
</dbReference>
<evidence type="ECO:0000259" key="1">
    <source>
        <dbReference type="Pfam" id="PF01882"/>
    </source>
</evidence>
<dbReference type="Pfam" id="PF01882">
    <property type="entry name" value="DUF58"/>
    <property type="match status" value="1"/>
</dbReference>
<dbReference type="EMBL" id="JBHSCQ010000010">
    <property type="protein sequence ID" value="MFC4265766.1"/>
    <property type="molecule type" value="Genomic_DNA"/>
</dbReference>
<keyword evidence="3" id="KW-1185">Reference proteome</keyword>
<evidence type="ECO:0000313" key="2">
    <source>
        <dbReference type="EMBL" id="MFC4265766.1"/>
    </source>
</evidence>
<dbReference type="PANTHER" id="PTHR33608:SF6">
    <property type="entry name" value="BLL2464 PROTEIN"/>
    <property type="match status" value="1"/>
</dbReference>
<gene>
    <name evidence="2" type="ORF">ACFOW9_09160</name>
</gene>
<name>A0ABV8R0V2_9MICC</name>
<organism evidence="2 3">
    <name type="scientific">Arthrobacter cryoconiti</name>
    <dbReference type="NCBI Taxonomy" id="748907"/>
    <lineage>
        <taxon>Bacteria</taxon>
        <taxon>Bacillati</taxon>
        <taxon>Actinomycetota</taxon>
        <taxon>Actinomycetes</taxon>
        <taxon>Micrococcales</taxon>
        <taxon>Micrococcaceae</taxon>
        <taxon>Arthrobacter</taxon>
    </lineage>
</organism>